<dbReference type="Proteomes" id="UP001165074">
    <property type="component" value="Unassembled WGS sequence"/>
</dbReference>
<feature type="compositionally biased region" description="Basic and acidic residues" evidence="1">
    <location>
        <begin position="25"/>
        <end position="37"/>
    </location>
</feature>
<sequence>MAGIDDTSGNSDEPDEPEQGSDQAGRPERPMPPDRPGEPGYPSRADARRAAIEANQEPADVNDESGGSRDGPKPVRETPPQGELDAWDRDEASQEYRKESDVPSAMSDTDDGRADEQKPADTYVSPMERMPSHSNFANLDEEVAARSTSRENVRRDNAANEKNSESGTKPDRKATKPFWMMLTS</sequence>
<proteinExistence type="predicted"/>
<accession>A0A9W6VX57</accession>
<dbReference type="EMBL" id="BSTK01000001">
    <property type="protein sequence ID" value="GLY82297.1"/>
    <property type="molecule type" value="Genomic_DNA"/>
</dbReference>
<feature type="compositionally biased region" description="Basic and acidic residues" evidence="1">
    <location>
        <begin position="148"/>
        <end position="174"/>
    </location>
</feature>
<feature type="region of interest" description="Disordered" evidence="1">
    <location>
        <begin position="1"/>
        <end position="184"/>
    </location>
</feature>
<evidence type="ECO:0000313" key="2">
    <source>
        <dbReference type="EMBL" id="GLY82297.1"/>
    </source>
</evidence>
<evidence type="ECO:0000313" key="3">
    <source>
        <dbReference type="Proteomes" id="UP001165074"/>
    </source>
</evidence>
<feature type="compositionally biased region" description="Basic and acidic residues" evidence="1">
    <location>
        <begin position="86"/>
        <end position="101"/>
    </location>
</feature>
<reference evidence="2" key="1">
    <citation type="submission" date="2023-03" db="EMBL/GenBank/DDBJ databases">
        <title>Actinoallomurus iriomotensis NBRC 103684.</title>
        <authorList>
            <person name="Ichikawa N."/>
            <person name="Sato H."/>
            <person name="Tonouchi N."/>
        </authorList>
    </citation>
    <scope>NUCLEOTIDE SEQUENCE</scope>
    <source>
        <strain evidence="2">NBRC 103684</strain>
    </source>
</reference>
<evidence type="ECO:0000256" key="1">
    <source>
        <dbReference type="SAM" id="MobiDB-lite"/>
    </source>
</evidence>
<feature type="compositionally biased region" description="Basic and acidic residues" evidence="1">
    <location>
        <begin position="110"/>
        <end position="119"/>
    </location>
</feature>
<feature type="compositionally biased region" description="Basic and acidic residues" evidence="1">
    <location>
        <begin position="66"/>
        <end position="76"/>
    </location>
</feature>
<protein>
    <submittedName>
        <fullName evidence="2">Uncharacterized protein</fullName>
    </submittedName>
</protein>
<name>A0A9W6VX57_9ACTN</name>
<keyword evidence="3" id="KW-1185">Reference proteome</keyword>
<dbReference type="AlphaFoldDB" id="A0A9W6VX57"/>
<comment type="caution">
    <text evidence="2">The sequence shown here is derived from an EMBL/GenBank/DDBJ whole genome shotgun (WGS) entry which is preliminary data.</text>
</comment>
<gene>
    <name evidence="2" type="ORF">Airi02_002290</name>
</gene>
<organism evidence="2 3">
    <name type="scientific">Actinoallomurus iriomotensis</name>
    <dbReference type="NCBI Taxonomy" id="478107"/>
    <lineage>
        <taxon>Bacteria</taxon>
        <taxon>Bacillati</taxon>
        <taxon>Actinomycetota</taxon>
        <taxon>Actinomycetes</taxon>
        <taxon>Streptosporangiales</taxon>
        <taxon>Thermomonosporaceae</taxon>
        <taxon>Actinoallomurus</taxon>
    </lineage>
</organism>
<dbReference type="RefSeq" id="WP_285565939.1">
    <property type="nucleotide sequence ID" value="NZ_BSTK01000001.1"/>
</dbReference>